<proteinExistence type="predicted"/>
<feature type="compositionally biased region" description="Polar residues" evidence="1">
    <location>
        <begin position="59"/>
        <end position="78"/>
    </location>
</feature>
<name>A0A218W780_PUNGR</name>
<dbReference type="AlphaFoldDB" id="A0A218W780"/>
<evidence type="ECO:0000313" key="4">
    <source>
        <dbReference type="Proteomes" id="UP000197138"/>
    </source>
</evidence>
<gene>
    <name evidence="2" type="ORF">CDL15_Pgr017520</name>
    <name evidence="3" type="ORF">CRG98_018496</name>
</gene>
<protein>
    <submittedName>
        <fullName evidence="2">Uncharacterized protein</fullName>
    </submittedName>
</protein>
<dbReference type="PANTHER" id="PTHR37721">
    <property type="entry name" value="OS05G0464200 PROTEIN"/>
    <property type="match status" value="1"/>
</dbReference>
<dbReference type="Proteomes" id="UP000233551">
    <property type="component" value="Unassembled WGS sequence"/>
</dbReference>
<keyword evidence="5" id="KW-1185">Reference proteome</keyword>
<sequence>MPTAASSLPAASAQTNRNRLPPKRGQIKAQILESMVKTAWSAASKAGAFLGIRKGGGSSTSSASDNESPLLSSYNSDG</sequence>
<reference evidence="3 5" key="3">
    <citation type="submission" date="2017-11" db="EMBL/GenBank/DDBJ databases">
        <title>De-novo sequencing of pomegranate (Punica granatum L.) genome.</title>
        <authorList>
            <person name="Akparov Z."/>
            <person name="Amiraslanov A."/>
            <person name="Hajiyeva S."/>
            <person name="Abbasov M."/>
            <person name="Kaur K."/>
            <person name="Hamwieh A."/>
            <person name="Solovyev V."/>
            <person name="Salamov A."/>
            <person name="Braich B."/>
            <person name="Kosarev P."/>
            <person name="Mahmoud A."/>
            <person name="Hajiyev E."/>
            <person name="Babayeva S."/>
            <person name="Izzatullayeva V."/>
            <person name="Mammadov A."/>
            <person name="Mammadov A."/>
            <person name="Sharifova S."/>
            <person name="Ojaghi J."/>
            <person name="Eynullazada K."/>
            <person name="Bayramov B."/>
            <person name="Abdulazimova A."/>
            <person name="Shahmuradov I."/>
        </authorList>
    </citation>
    <scope>NUCLEOTIDE SEQUENCE [LARGE SCALE GENOMIC DNA]</scope>
    <source>
        <strain evidence="3">AG2017</strain>
        <strain evidence="5">cv. AG2017</strain>
        <tissue evidence="3">Leaf</tissue>
    </source>
</reference>
<reference evidence="2" key="2">
    <citation type="submission" date="2017-06" db="EMBL/GenBank/DDBJ databases">
        <title>The pomegranate genome and the genomics of punicalagin biosynthesis.</title>
        <authorList>
            <person name="Xu C."/>
        </authorList>
    </citation>
    <scope>NUCLEOTIDE SEQUENCE [LARGE SCALE GENOMIC DNA]</scope>
    <source>
        <tissue evidence="2">Fresh leaf</tissue>
    </source>
</reference>
<dbReference type="EMBL" id="MTKT01005369">
    <property type="protein sequence ID" value="OWM67952.1"/>
    <property type="molecule type" value="Genomic_DNA"/>
</dbReference>
<feature type="region of interest" description="Disordered" evidence="1">
    <location>
        <begin position="1"/>
        <end position="24"/>
    </location>
</feature>
<reference evidence="4" key="1">
    <citation type="journal article" date="2017" name="Plant J.">
        <title>The pomegranate (Punica granatum L.) genome and the genomics of punicalagin biosynthesis.</title>
        <authorList>
            <person name="Qin G."/>
            <person name="Xu C."/>
            <person name="Ming R."/>
            <person name="Tang H."/>
            <person name="Guyot R."/>
            <person name="Kramer E.M."/>
            <person name="Hu Y."/>
            <person name="Yi X."/>
            <person name="Qi Y."/>
            <person name="Xu X."/>
            <person name="Gao Z."/>
            <person name="Pan H."/>
            <person name="Jian J."/>
            <person name="Tian Y."/>
            <person name="Yue Z."/>
            <person name="Xu Y."/>
        </authorList>
    </citation>
    <scope>NUCLEOTIDE SEQUENCE [LARGE SCALE GENOMIC DNA]</scope>
    <source>
        <strain evidence="4">cv. Dabenzi</strain>
    </source>
</reference>
<evidence type="ECO:0000256" key="1">
    <source>
        <dbReference type="SAM" id="MobiDB-lite"/>
    </source>
</evidence>
<feature type="compositionally biased region" description="Low complexity" evidence="1">
    <location>
        <begin position="1"/>
        <end position="13"/>
    </location>
</feature>
<comment type="caution">
    <text evidence="2">The sequence shown here is derived from an EMBL/GenBank/DDBJ whole genome shotgun (WGS) entry which is preliminary data.</text>
</comment>
<dbReference type="EMBL" id="PGOL01001076">
    <property type="protein sequence ID" value="PKI61104.1"/>
    <property type="molecule type" value="Genomic_DNA"/>
</dbReference>
<evidence type="ECO:0000313" key="2">
    <source>
        <dbReference type="EMBL" id="OWM67952.1"/>
    </source>
</evidence>
<evidence type="ECO:0000313" key="5">
    <source>
        <dbReference type="Proteomes" id="UP000233551"/>
    </source>
</evidence>
<dbReference type="PANTHER" id="PTHR37721:SF1">
    <property type="entry name" value="OS05G0464200 PROTEIN"/>
    <property type="match status" value="1"/>
</dbReference>
<dbReference type="Proteomes" id="UP000197138">
    <property type="component" value="Unassembled WGS sequence"/>
</dbReference>
<evidence type="ECO:0000313" key="3">
    <source>
        <dbReference type="EMBL" id="PKI61104.1"/>
    </source>
</evidence>
<organism evidence="2 4">
    <name type="scientific">Punica granatum</name>
    <name type="common">Pomegranate</name>
    <dbReference type="NCBI Taxonomy" id="22663"/>
    <lineage>
        <taxon>Eukaryota</taxon>
        <taxon>Viridiplantae</taxon>
        <taxon>Streptophyta</taxon>
        <taxon>Embryophyta</taxon>
        <taxon>Tracheophyta</taxon>
        <taxon>Spermatophyta</taxon>
        <taxon>Magnoliopsida</taxon>
        <taxon>eudicotyledons</taxon>
        <taxon>Gunneridae</taxon>
        <taxon>Pentapetalae</taxon>
        <taxon>rosids</taxon>
        <taxon>malvids</taxon>
        <taxon>Myrtales</taxon>
        <taxon>Lythraceae</taxon>
        <taxon>Punica</taxon>
    </lineage>
</organism>
<feature type="region of interest" description="Disordered" evidence="1">
    <location>
        <begin position="51"/>
        <end position="78"/>
    </location>
</feature>
<accession>A0A218W780</accession>